<dbReference type="InterPro" id="IPR007481">
    <property type="entry name" value="SspB"/>
</dbReference>
<feature type="region of interest" description="Disordered" evidence="1">
    <location>
        <begin position="100"/>
        <end position="134"/>
    </location>
</feature>
<dbReference type="EMBL" id="LAZR01010353">
    <property type="protein sequence ID" value="KKM67414.1"/>
    <property type="molecule type" value="Genomic_DNA"/>
</dbReference>
<feature type="compositionally biased region" description="Basic and acidic residues" evidence="1">
    <location>
        <begin position="114"/>
        <end position="134"/>
    </location>
</feature>
<reference evidence="2" key="1">
    <citation type="journal article" date="2015" name="Nature">
        <title>Complex archaea that bridge the gap between prokaryotes and eukaryotes.</title>
        <authorList>
            <person name="Spang A."/>
            <person name="Saw J.H."/>
            <person name="Jorgensen S.L."/>
            <person name="Zaremba-Niedzwiedzka K."/>
            <person name="Martijn J."/>
            <person name="Lind A.E."/>
            <person name="van Eijk R."/>
            <person name="Schleper C."/>
            <person name="Guy L."/>
            <person name="Ettema T.J."/>
        </authorList>
    </citation>
    <scope>NUCLEOTIDE SEQUENCE</scope>
</reference>
<evidence type="ECO:0000313" key="2">
    <source>
        <dbReference type="EMBL" id="KKM67414.1"/>
    </source>
</evidence>
<dbReference type="Pfam" id="PF04386">
    <property type="entry name" value="SspB"/>
    <property type="match status" value="1"/>
</dbReference>
<organism evidence="2">
    <name type="scientific">marine sediment metagenome</name>
    <dbReference type="NCBI Taxonomy" id="412755"/>
    <lineage>
        <taxon>unclassified sequences</taxon>
        <taxon>metagenomes</taxon>
        <taxon>ecological metagenomes</taxon>
    </lineage>
</organism>
<accession>A0A0F9JC91</accession>
<sequence>MNETDLLKREVFSRLMEISGRVFILVRHSEKVIIGHRGFSEDEKQSGITLVFNRNMGFTWDDGGISATLSFGSTAEKCVIPSSEIMAISSPEAGIQMVFDPKKADAPHAMAEPSPKEETSGDEKKKKAEKDYKAVDPEEKVIRVDFKKRDD</sequence>
<dbReference type="Gene3D" id="2.30.30.220">
    <property type="entry name" value="SspB-like"/>
    <property type="match status" value="1"/>
</dbReference>
<dbReference type="AlphaFoldDB" id="A0A0F9JC91"/>
<gene>
    <name evidence="2" type="ORF">LCGC14_1471360</name>
</gene>
<name>A0A0F9JC91_9ZZZZ</name>
<protein>
    <submittedName>
        <fullName evidence="2">Uncharacterized protein</fullName>
    </submittedName>
</protein>
<proteinExistence type="predicted"/>
<comment type="caution">
    <text evidence="2">The sequence shown here is derived from an EMBL/GenBank/DDBJ whole genome shotgun (WGS) entry which is preliminary data.</text>
</comment>
<dbReference type="SUPFAM" id="SSF101738">
    <property type="entry name" value="SspB-like"/>
    <property type="match status" value="1"/>
</dbReference>
<dbReference type="InterPro" id="IPR036760">
    <property type="entry name" value="SspB-like_sf"/>
</dbReference>
<evidence type="ECO:0000256" key="1">
    <source>
        <dbReference type="SAM" id="MobiDB-lite"/>
    </source>
</evidence>